<keyword evidence="1" id="KW-0732">Signal</keyword>
<dbReference type="NCBIfam" id="TIGR04214">
    <property type="entry name" value="CSLREA_Nterm"/>
    <property type="match status" value="1"/>
</dbReference>
<evidence type="ECO:0000313" key="2">
    <source>
        <dbReference type="EMBL" id="UXI66177.1"/>
    </source>
</evidence>
<dbReference type="InterPro" id="IPR026457">
    <property type="entry name" value="CSLREA_Nterm"/>
</dbReference>
<evidence type="ECO:0000313" key="3">
    <source>
        <dbReference type="Proteomes" id="UP001064632"/>
    </source>
</evidence>
<sequence length="502" mass="49942">MAHRIAVGLAVLAAAVPALAGSIGGSTITVSTTTDELTLNGQCSLREAITNANNDNQSGSADCVAGSGADTIEVPAGSYDLAIAGTGDDQNASGDLDILADLVLSGAGMETTVIDGQNLDRVFHVKSGSATFRRLTVQGGSSSDGGTPSQVAAGILGTSSGVLVLDRTRVAYNTTTATGAFSFGAGGVLANDLTLRQSQIDHNTATFLRASGAFAGGVACDGTTCDISDTVISNNTALTTFTGTGPGPLMTGGLTFCSLHLTRSRIHANEATGSTSAAGGMRNSCGSTTITMSHTLVDGNSATVTADMSIVSGGLGNGGGDVTFHLSNMTFAGNIAHTGSVQRTVAAGGITSGASATWNLRQSTFSGNRTDGSAANTFAINGAGVYFTVANTLFDGDACSGAVTSLGGNLEGPDATCGLSQSNDQSAVADRGVEALADNGGGTLTLALKASSPAIDRGDDSQCEALDQRGVPRPFDGDGDGTATCDVGAYELFDRVFADGFE</sequence>
<dbReference type="InterPro" id="IPR011050">
    <property type="entry name" value="Pectin_lyase_fold/virulence"/>
</dbReference>
<protein>
    <submittedName>
        <fullName evidence="2">CSLREA domain-containing protein</fullName>
    </submittedName>
</protein>
<dbReference type="RefSeq" id="WP_261693161.1">
    <property type="nucleotide sequence ID" value="NZ_CP104694.1"/>
</dbReference>
<name>A0ABY6BE43_9GAMM</name>
<dbReference type="NCBIfam" id="NF041518">
    <property type="entry name" value="choice_anch_Q"/>
    <property type="match status" value="1"/>
</dbReference>
<keyword evidence="3" id="KW-1185">Reference proteome</keyword>
<dbReference type="InterPro" id="IPR059226">
    <property type="entry name" value="Choice_anch_Q_dom"/>
</dbReference>
<proteinExistence type="predicted"/>
<reference evidence="2" key="1">
    <citation type="submission" date="2022-09" db="EMBL/GenBank/DDBJ databases">
        <title>Tahibacter sp. nov., isolated from a fresh water.</title>
        <authorList>
            <person name="Baek J.H."/>
            <person name="Lee J.K."/>
            <person name="Kim J.M."/>
            <person name="Jeon C.O."/>
        </authorList>
    </citation>
    <scope>NUCLEOTIDE SEQUENCE</scope>
    <source>
        <strain evidence="2">W38</strain>
    </source>
</reference>
<evidence type="ECO:0000256" key="1">
    <source>
        <dbReference type="SAM" id="SignalP"/>
    </source>
</evidence>
<gene>
    <name evidence="2" type="ORF">N4264_15620</name>
</gene>
<dbReference type="EMBL" id="CP104694">
    <property type="protein sequence ID" value="UXI66177.1"/>
    <property type="molecule type" value="Genomic_DNA"/>
</dbReference>
<dbReference type="SUPFAM" id="SSF51126">
    <property type="entry name" value="Pectin lyase-like"/>
    <property type="match status" value="1"/>
</dbReference>
<accession>A0ABY6BE43</accession>
<dbReference type="Proteomes" id="UP001064632">
    <property type="component" value="Chromosome"/>
</dbReference>
<feature type="signal peptide" evidence="1">
    <location>
        <begin position="1"/>
        <end position="20"/>
    </location>
</feature>
<feature type="chain" id="PRO_5046250629" evidence="1">
    <location>
        <begin position="21"/>
        <end position="502"/>
    </location>
</feature>
<organism evidence="2 3">
    <name type="scientific">Tahibacter amnicola</name>
    <dbReference type="NCBI Taxonomy" id="2976241"/>
    <lineage>
        <taxon>Bacteria</taxon>
        <taxon>Pseudomonadati</taxon>
        <taxon>Pseudomonadota</taxon>
        <taxon>Gammaproteobacteria</taxon>
        <taxon>Lysobacterales</taxon>
        <taxon>Rhodanobacteraceae</taxon>
        <taxon>Tahibacter</taxon>
    </lineage>
</organism>